<reference evidence="1 2" key="1">
    <citation type="submission" date="2017-03" db="EMBL/GenBank/DDBJ databases">
        <title>Sulfur activation and transportation mechanism of thermophilic Archaea Acidianus manzaensis YN-25.</title>
        <authorList>
            <person name="Ma Y."/>
            <person name="Yang Y."/>
            <person name="Xia J."/>
        </authorList>
    </citation>
    <scope>NUCLEOTIDE SEQUENCE [LARGE SCALE GENOMIC DNA]</scope>
    <source>
        <strain evidence="1 2">YN-25</strain>
    </source>
</reference>
<accession>A0A1W6JWD5</accession>
<dbReference type="KEGG" id="aman:B6F84_00030"/>
<name>A0A1W6JWD5_9CREN</name>
<keyword evidence="2" id="KW-1185">Reference proteome</keyword>
<dbReference type="STRING" id="282676.B6F84_00030"/>
<protein>
    <submittedName>
        <fullName evidence="1">Uncharacterized protein</fullName>
    </submittedName>
</protein>
<dbReference type="AlphaFoldDB" id="A0A1W6JWD5"/>
<dbReference type="Proteomes" id="UP000193404">
    <property type="component" value="Chromosome"/>
</dbReference>
<evidence type="ECO:0000313" key="1">
    <source>
        <dbReference type="EMBL" id="ARM74573.1"/>
    </source>
</evidence>
<organism evidence="1 2">
    <name type="scientific">Acidianus manzaensis</name>
    <dbReference type="NCBI Taxonomy" id="282676"/>
    <lineage>
        <taxon>Archaea</taxon>
        <taxon>Thermoproteota</taxon>
        <taxon>Thermoprotei</taxon>
        <taxon>Sulfolobales</taxon>
        <taxon>Sulfolobaceae</taxon>
        <taxon>Acidianus</taxon>
    </lineage>
</organism>
<sequence>MVERKICVKRDLSLSFNGEECLFLADAVINDEKKISVKVNGKELEYLYMVVNYEGKASSS</sequence>
<proteinExistence type="predicted"/>
<evidence type="ECO:0000313" key="2">
    <source>
        <dbReference type="Proteomes" id="UP000193404"/>
    </source>
</evidence>
<gene>
    <name evidence="1" type="ORF">B6F84_00030</name>
</gene>
<dbReference type="EMBL" id="CP020477">
    <property type="protein sequence ID" value="ARM74573.1"/>
    <property type="molecule type" value="Genomic_DNA"/>
</dbReference>